<evidence type="ECO:0000313" key="3">
    <source>
        <dbReference type="Proteomes" id="UP000772434"/>
    </source>
</evidence>
<name>A0A9P5PNS5_9AGAR</name>
<proteinExistence type="predicted"/>
<reference evidence="2" key="1">
    <citation type="submission" date="2020-11" db="EMBL/GenBank/DDBJ databases">
        <authorList>
            <consortium name="DOE Joint Genome Institute"/>
            <person name="Ahrendt S."/>
            <person name="Riley R."/>
            <person name="Andreopoulos W."/>
            <person name="Labutti K."/>
            <person name="Pangilinan J."/>
            <person name="Ruiz-Duenas F.J."/>
            <person name="Barrasa J.M."/>
            <person name="Sanchez-Garcia M."/>
            <person name="Camarero S."/>
            <person name="Miyauchi S."/>
            <person name="Serrano A."/>
            <person name="Linde D."/>
            <person name="Babiker R."/>
            <person name="Drula E."/>
            <person name="Ayuso-Fernandez I."/>
            <person name="Pacheco R."/>
            <person name="Padilla G."/>
            <person name="Ferreira P."/>
            <person name="Barriuso J."/>
            <person name="Kellner H."/>
            <person name="Castanera R."/>
            <person name="Alfaro M."/>
            <person name="Ramirez L."/>
            <person name="Pisabarro A.G."/>
            <person name="Kuo A."/>
            <person name="Tritt A."/>
            <person name="Lipzen A."/>
            <person name="He G."/>
            <person name="Yan M."/>
            <person name="Ng V."/>
            <person name="Cullen D."/>
            <person name="Martin F."/>
            <person name="Rosso M.-N."/>
            <person name="Henrissat B."/>
            <person name="Hibbett D."/>
            <person name="Martinez A.T."/>
            <person name="Grigoriev I.V."/>
        </authorList>
    </citation>
    <scope>NUCLEOTIDE SEQUENCE</scope>
    <source>
        <strain evidence="2">AH 40177</strain>
    </source>
</reference>
<comment type="caution">
    <text evidence="2">The sequence shown here is derived from an EMBL/GenBank/DDBJ whole genome shotgun (WGS) entry which is preliminary data.</text>
</comment>
<dbReference type="EMBL" id="JADNRY010000083">
    <property type="protein sequence ID" value="KAF9066671.1"/>
    <property type="molecule type" value="Genomic_DNA"/>
</dbReference>
<accession>A0A9P5PNS5</accession>
<keyword evidence="3" id="KW-1185">Reference proteome</keyword>
<dbReference type="OrthoDB" id="19619at2759"/>
<protein>
    <submittedName>
        <fullName evidence="2">Uncharacterized protein</fullName>
    </submittedName>
</protein>
<feature type="region of interest" description="Disordered" evidence="1">
    <location>
        <begin position="222"/>
        <end position="242"/>
    </location>
</feature>
<evidence type="ECO:0000313" key="2">
    <source>
        <dbReference type="EMBL" id="KAF9066671.1"/>
    </source>
</evidence>
<gene>
    <name evidence="2" type="ORF">BDP27DRAFT_1330123</name>
</gene>
<dbReference type="AlphaFoldDB" id="A0A9P5PNS5"/>
<sequence>MNLVSVSRKNPCLRHGLRFSASRYVSTQRSHGSRSNLKLATTETDFEKLSPEDQIKQIRATEIYGAKRGIDIWANPIDALDVAIPYATSPWSKSKFSSLGERLSQWLSNQLNKGKNFVCMANLLSEPGTLGSTSSIWAIAEDKQKIPVLTQPPYLNEATKLSGKPTMTYIWTFHREVSPTKIISMRAVTAHFGTTPPPSGSRLAINALVKFETEQSLEIYDQQGKALHTPEPNTRKKGRRIPAKKQQLTEYYIFEKRMYTDTPWQIKERIFPKAGMEPAL</sequence>
<evidence type="ECO:0000256" key="1">
    <source>
        <dbReference type="SAM" id="MobiDB-lite"/>
    </source>
</evidence>
<dbReference type="Gene3D" id="3.10.450.240">
    <property type="match status" value="1"/>
</dbReference>
<organism evidence="2 3">
    <name type="scientific">Rhodocollybia butyracea</name>
    <dbReference type="NCBI Taxonomy" id="206335"/>
    <lineage>
        <taxon>Eukaryota</taxon>
        <taxon>Fungi</taxon>
        <taxon>Dikarya</taxon>
        <taxon>Basidiomycota</taxon>
        <taxon>Agaricomycotina</taxon>
        <taxon>Agaricomycetes</taxon>
        <taxon>Agaricomycetidae</taxon>
        <taxon>Agaricales</taxon>
        <taxon>Marasmiineae</taxon>
        <taxon>Omphalotaceae</taxon>
        <taxon>Rhodocollybia</taxon>
    </lineage>
</organism>
<feature type="non-terminal residue" evidence="2">
    <location>
        <position position="280"/>
    </location>
</feature>
<dbReference type="Proteomes" id="UP000772434">
    <property type="component" value="Unassembled WGS sequence"/>
</dbReference>